<dbReference type="InterPro" id="IPR005467">
    <property type="entry name" value="His_kinase_dom"/>
</dbReference>
<dbReference type="CDD" id="cd06225">
    <property type="entry name" value="HAMP"/>
    <property type="match status" value="1"/>
</dbReference>
<evidence type="ECO:0000256" key="10">
    <source>
        <dbReference type="ARBA" id="ARBA00022840"/>
    </source>
</evidence>
<feature type="domain" description="Histidine kinase" evidence="15">
    <location>
        <begin position="185"/>
        <end position="399"/>
    </location>
</feature>
<evidence type="ECO:0000256" key="11">
    <source>
        <dbReference type="ARBA" id="ARBA00022989"/>
    </source>
</evidence>
<dbReference type="STRING" id="1073376.HMPREF1202_01093"/>
<feature type="domain" description="HAMP" evidence="16">
    <location>
        <begin position="118"/>
        <end position="170"/>
    </location>
</feature>
<dbReference type="PROSITE" id="PS50109">
    <property type="entry name" value="HIS_KIN"/>
    <property type="match status" value="1"/>
</dbReference>
<keyword evidence="4" id="KW-1003">Cell membrane</keyword>
<evidence type="ECO:0000313" key="18">
    <source>
        <dbReference type="Proteomes" id="UP000018683"/>
    </source>
</evidence>
<dbReference type="SMART" id="SM00388">
    <property type="entry name" value="HisKA"/>
    <property type="match status" value="1"/>
</dbReference>
<dbReference type="EMBL" id="AZJE01000013">
    <property type="protein sequence ID" value="ETD23091.1"/>
    <property type="molecule type" value="Genomic_DNA"/>
</dbReference>
<dbReference type="GO" id="GO:0005886">
    <property type="term" value="C:plasma membrane"/>
    <property type="evidence" value="ECO:0007669"/>
    <property type="project" value="UniProtKB-SubCell"/>
</dbReference>
<keyword evidence="6" id="KW-0808">Transferase</keyword>
<dbReference type="Proteomes" id="UP000018683">
    <property type="component" value="Unassembled WGS sequence"/>
</dbReference>
<keyword evidence="11 14" id="KW-1133">Transmembrane helix</keyword>
<dbReference type="AlphaFoldDB" id="V8C8M4"/>
<dbReference type="InterPro" id="IPR050398">
    <property type="entry name" value="HssS/ArlS-like"/>
</dbReference>
<dbReference type="GO" id="GO:0000155">
    <property type="term" value="F:phosphorelay sensor kinase activity"/>
    <property type="evidence" value="ECO:0007669"/>
    <property type="project" value="InterPro"/>
</dbReference>
<dbReference type="SMART" id="SM00387">
    <property type="entry name" value="HATPase_c"/>
    <property type="match status" value="1"/>
</dbReference>
<keyword evidence="7 14" id="KW-0812">Transmembrane</keyword>
<keyword evidence="13 14" id="KW-0472">Membrane</keyword>
<feature type="transmembrane region" description="Helical" evidence="14">
    <location>
        <begin position="94"/>
        <end position="116"/>
    </location>
</feature>
<keyword evidence="12" id="KW-0902">Two-component regulatory system</keyword>
<evidence type="ECO:0000256" key="4">
    <source>
        <dbReference type="ARBA" id="ARBA00022475"/>
    </source>
</evidence>
<dbReference type="Pfam" id="PF02518">
    <property type="entry name" value="HATPase_c"/>
    <property type="match status" value="1"/>
</dbReference>
<evidence type="ECO:0000256" key="8">
    <source>
        <dbReference type="ARBA" id="ARBA00022741"/>
    </source>
</evidence>
<dbReference type="Pfam" id="PF00672">
    <property type="entry name" value="HAMP"/>
    <property type="match status" value="1"/>
</dbReference>
<dbReference type="SUPFAM" id="SSF158472">
    <property type="entry name" value="HAMP domain-like"/>
    <property type="match status" value="1"/>
</dbReference>
<evidence type="ECO:0000256" key="12">
    <source>
        <dbReference type="ARBA" id="ARBA00023012"/>
    </source>
</evidence>
<evidence type="ECO:0000256" key="3">
    <source>
        <dbReference type="ARBA" id="ARBA00012438"/>
    </source>
</evidence>
<dbReference type="InterPro" id="IPR003661">
    <property type="entry name" value="HisK_dim/P_dom"/>
</dbReference>
<evidence type="ECO:0000256" key="1">
    <source>
        <dbReference type="ARBA" id="ARBA00000085"/>
    </source>
</evidence>
<dbReference type="Pfam" id="PF00512">
    <property type="entry name" value="HisKA"/>
    <property type="match status" value="1"/>
</dbReference>
<evidence type="ECO:0000259" key="15">
    <source>
        <dbReference type="PROSITE" id="PS50109"/>
    </source>
</evidence>
<comment type="subcellular location">
    <subcellularLocation>
        <location evidence="2">Cell membrane</location>
        <topology evidence="2">Multi-pass membrane protein</topology>
    </subcellularLocation>
</comment>
<dbReference type="Gene3D" id="1.10.287.130">
    <property type="match status" value="1"/>
</dbReference>
<dbReference type="InterPro" id="IPR036890">
    <property type="entry name" value="HATPase_C_sf"/>
</dbReference>
<dbReference type="SUPFAM" id="SSF55874">
    <property type="entry name" value="ATPase domain of HSP90 chaperone/DNA topoisomerase II/histidine kinase"/>
    <property type="match status" value="1"/>
</dbReference>
<dbReference type="Gene3D" id="3.30.565.10">
    <property type="entry name" value="Histidine kinase-like ATPase, C-terminal domain"/>
    <property type="match status" value="1"/>
</dbReference>
<evidence type="ECO:0000256" key="7">
    <source>
        <dbReference type="ARBA" id="ARBA00022692"/>
    </source>
</evidence>
<feature type="transmembrane region" description="Helical" evidence="14">
    <location>
        <begin position="20"/>
        <end position="42"/>
    </location>
</feature>
<evidence type="ECO:0000256" key="13">
    <source>
        <dbReference type="ARBA" id="ARBA00023136"/>
    </source>
</evidence>
<evidence type="ECO:0000256" key="5">
    <source>
        <dbReference type="ARBA" id="ARBA00022553"/>
    </source>
</evidence>
<evidence type="ECO:0000256" key="14">
    <source>
        <dbReference type="SAM" id="Phobius"/>
    </source>
</evidence>
<reference evidence="17 18" key="1">
    <citation type="submission" date="2013-10" db="EMBL/GenBank/DDBJ databases">
        <title>The Genome Sequence of Ruminococcus lactaris CC59_002D.</title>
        <authorList>
            <consortium name="The Broad Institute Genomics Platform"/>
            <person name="Earl A."/>
            <person name="Allen-Vercoe E."/>
            <person name="Daigneault M."/>
            <person name="Young S.K."/>
            <person name="Zeng Q."/>
            <person name="Gargeya S."/>
            <person name="Fitzgerald M."/>
            <person name="Abouelleil A."/>
            <person name="Alvarado L."/>
            <person name="Chapman S.B."/>
            <person name="Gainer-Dewar J."/>
            <person name="Goldberg J."/>
            <person name="Griggs A."/>
            <person name="Gujja S."/>
            <person name="Hansen M."/>
            <person name="Howarth C."/>
            <person name="Imamovic A."/>
            <person name="Ireland A."/>
            <person name="Larimer J."/>
            <person name="McCowan C."/>
            <person name="Murphy C."/>
            <person name="Pearson M."/>
            <person name="Poon T.W."/>
            <person name="Priest M."/>
            <person name="Roberts A."/>
            <person name="Saif S."/>
            <person name="Shea T."/>
            <person name="Sykes S."/>
            <person name="Wortman J."/>
            <person name="Nusbaum C."/>
            <person name="Birren B."/>
        </authorList>
    </citation>
    <scope>NUCLEOTIDE SEQUENCE [LARGE SCALE GENOMIC DNA]</scope>
    <source>
        <strain evidence="17 18">CC59_002D</strain>
    </source>
</reference>
<keyword evidence="8" id="KW-0547">Nucleotide-binding</keyword>
<dbReference type="EC" id="2.7.13.3" evidence="3"/>
<dbReference type="SUPFAM" id="SSF47384">
    <property type="entry name" value="Homodimeric domain of signal transducing histidine kinase"/>
    <property type="match status" value="1"/>
</dbReference>
<evidence type="ECO:0000256" key="9">
    <source>
        <dbReference type="ARBA" id="ARBA00022777"/>
    </source>
</evidence>
<organism evidence="17 18">
    <name type="scientific">[Ruminococcus] lactaris CC59_002D</name>
    <dbReference type="NCBI Taxonomy" id="1073376"/>
    <lineage>
        <taxon>Bacteria</taxon>
        <taxon>Bacillati</taxon>
        <taxon>Bacillota</taxon>
        <taxon>Clostridia</taxon>
        <taxon>Lachnospirales</taxon>
        <taxon>Lachnospiraceae</taxon>
        <taxon>Mediterraneibacter</taxon>
    </lineage>
</organism>
<protein>
    <recommendedName>
        <fullName evidence="3">histidine kinase</fullName>
        <ecNumber evidence="3">2.7.13.3</ecNumber>
    </recommendedName>
</protein>
<evidence type="ECO:0000259" key="16">
    <source>
        <dbReference type="PROSITE" id="PS50885"/>
    </source>
</evidence>
<comment type="caution">
    <text evidence="17">The sequence shown here is derived from an EMBL/GenBank/DDBJ whole genome shotgun (WGS) entry which is preliminary data.</text>
</comment>
<dbReference type="CDD" id="cd00082">
    <property type="entry name" value="HisKA"/>
    <property type="match status" value="1"/>
</dbReference>
<dbReference type="PANTHER" id="PTHR45528">
    <property type="entry name" value="SENSOR HISTIDINE KINASE CPXA"/>
    <property type="match status" value="1"/>
</dbReference>
<sequence length="406" mass="47008">MGDGVSMEKIRNLSLKKTMVLYTILSLIVTFFLSVSIIEIAGQIQEEVWWKYVDQDEYYQAMNDRNENFEVVVPRPNQSKMSRMDWHISETCDFLQTYGVLLFSFAGCGIAVSLFYKNKLKRPIQELKMASQMIAEEDLDFHMAYENEDEMGMLCREFERMRGQLEENNRRLWQMIEDERVLRAAIAHDIRSPLAIMRGYQEMLLEFVPEDMLDQEKMMEMLRGGMLQIERMNHFIDGMRKMTKLEERELNCSVVDIRQLISQIKTLAEVMEEKSEKDFTVTAVGESETLVADAEIIMEVADNLLSNAFRYASQKVGLKLTVTAQDLKMSIGDDGTGFQENTDTVTQAFYHENSQDDLKHFGMGMYISRIYCERHGGKLLIKNAADGGAEIEAVFKNYVSEKQQQK</sequence>
<proteinExistence type="predicted"/>
<comment type="catalytic activity">
    <reaction evidence="1">
        <text>ATP + protein L-histidine = ADP + protein N-phospho-L-histidine.</text>
        <dbReference type="EC" id="2.7.13.3"/>
    </reaction>
</comment>
<dbReference type="PANTHER" id="PTHR45528:SF1">
    <property type="entry name" value="SENSOR HISTIDINE KINASE CPXA"/>
    <property type="match status" value="1"/>
</dbReference>
<dbReference type="InterPro" id="IPR036097">
    <property type="entry name" value="HisK_dim/P_sf"/>
</dbReference>
<accession>V8C8M4</accession>
<dbReference type="HOGENOM" id="CLU_000445_89_34_9"/>
<dbReference type="InterPro" id="IPR003660">
    <property type="entry name" value="HAMP_dom"/>
</dbReference>
<dbReference type="Gene3D" id="6.10.340.10">
    <property type="match status" value="1"/>
</dbReference>
<dbReference type="GO" id="GO:0005524">
    <property type="term" value="F:ATP binding"/>
    <property type="evidence" value="ECO:0007669"/>
    <property type="project" value="UniProtKB-KW"/>
</dbReference>
<evidence type="ECO:0000256" key="2">
    <source>
        <dbReference type="ARBA" id="ARBA00004651"/>
    </source>
</evidence>
<dbReference type="PROSITE" id="PS50885">
    <property type="entry name" value="HAMP"/>
    <property type="match status" value="1"/>
</dbReference>
<evidence type="ECO:0000256" key="6">
    <source>
        <dbReference type="ARBA" id="ARBA00022679"/>
    </source>
</evidence>
<keyword evidence="5" id="KW-0597">Phosphoprotein</keyword>
<dbReference type="InterPro" id="IPR003594">
    <property type="entry name" value="HATPase_dom"/>
</dbReference>
<name>V8C8M4_9FIRM</name>
<dbReference type="SMART" id="SM00304">
    <property type="entry name" value="HAMP"/>
    <property type="match status" value="1"/>
</dbReference>
<gene>
    <name evidence="17" type="ORF">HMPREF1202_01093</name>
</gene>
<dbReference type="PATRIC" id="fig|1073376.3.peg.1128"/>
<evidence type="ECO:0000313" key="17">
    <source>
        <dbReference type="EMBL" id="ETD23091.1"/>
    </source>
</evidence>
<keyword evidence="10" id="KW-0067">ATP-binding</keyword>
<keyword evidence="9" id="KW-0418">Kinase</keyword>